<sequence>MKKLVIFLISSLVFASCGVKSAEISYEKQRYPQVVFMEGRQTSEPLIANNALQARTELDKYLAFIVDKNFVYNDIIEEDPIVSLLNSDTCQSTYYCKVYDGYILEAYFFMEDSQEMLFYSVYDFGNYRTYSYNSPEFPHYPSYIFDFKGNWLNNFGCQFTYDSDTHSGVVYSGMKCDNMFINAKEFWLKKAYILSYITNREADLIKENNTIDKDLIDRYLDKLIEYIDSNYHQ</sequence>
<name>A0A645BD58_9ZZZZ</name>
<organism evidence="1">
    <name type="scientific">bioreactor metagenome</name>
    <dbReference type="NCBI Taxonomy" id="1076179"/>
    <lineage>
        <taxon>unclassified sequences</taxon>
        <taxon>metagenomes</taxon>
        <taxon>ecological metagenomes</taxon>
    </lineage>
</organism>
<dbReference type="PROSITE" id="PS51257">
    <property type="entry name" value="PROKAR_LIPOPROTEIN"/>
    <property type="match status" value="1"/>
</dbReference>
<proteinExistence type="predicted"/>
<dbReference type="AlphaFoldDB" id="A0A645BD58"/>
<accession>A0A645BD58</accession>
<protein>
    <recommendedName>
        <fullName evidence="2">Lipoprotein</fullName>
    </recommendedName>
</protein>
<evidence type="ECO:0008006" key="2">
    <source>
        <dbReference type="Google" id="ProtNLM"/>
    </source>
</evidence>
<comment type="caution">
    <text evidence="1">The sequence shown here is derived from an EMBL/GenBank/DDBJ whole genome shotgun (WGS) entry which is preliminary data.</text>
</comment>
<evidence type="ECO:0000313" key="1">
    <source>
        <dbReference type="EMBL" id="MPM62988.1"/>
    </source>
</evidence>
<reference evidence="1" key="1">
    <citation type="submission" date="2019-08" db="EMBL/GenBank/DDBJ databases">
        <authorList>
            <person name="Kucharzyk K."/>
            <person name="Murdoch R.W."/>
            <person name="Higgins S."/>
            <person name="Loffler F."/>
        </authorList>
    </citation>
    <scope>NUCLEOTIDE SEQUENCE</scope>
</reference>
<gene>
    <name evidence="1" type="ORF">SDC9_109866</name>
</gene>
<dbReference type="EMBL" id="VSSQ01019158">
    <property type="protein sequence ID" value="MPM62988.1"/>
    <property type="molecule type" value="Genomic_DNA"/>
</dbReference>